<dbReference type="PROSITE" id="PS00149">
    <property type="entry name" value="SULFATASE_2"/>
    <property type="match status" value="1"/>
</dbReference>
<feature type="domain" description="Sulfatase N-terminal" evidence="6">
    <location>
        <begin position="36"/>
        <end position="377"/>
    </location>
</feature>
<dbReference type="Pfam" id="PF00884">
    <property type="entry name" value="Sulfatase"/>
    <property type="match status" value="1"/>
</dbReference>
<comment type="similarity">
    <text evidence="1">Belongs to the sulfatase family.</text>
</comment>
<dbReference type="InterPro" id="IPR024607">
    <property type="entry name" value="Sulfatase_CS"/>
</dbReference>
<proteinExistence type="inferred from homology"/>
<keyword evidence="2" id="KW-0479">Metal-binding</keyword>
<dbReference type="CDD" id="cd16143">
    <property type="entry name" value="ARS_like"/>
    <property type="match status" value="1"/>
</dbReference>
<keyword evidence="4" id="KW-0106">Calcium</keyword>
<keyword evidence="3" id="KW-0378">Hydrolase</keyword>
<evidence type="ECO:0000256" key="4">
    <source>
        <dbReference type="ARBA" id="ARBA00022837"/>
    </source>
</evidence>
<evidence type="ECO:0000313" key="7">
    <source>
        <dbReference type="EMBL" id="MCO6043954.1"/>
    </source>
</evidence>
<dbReference type="Gene3D" id="3.30.1120.10">
    <property type="match status" value="1"/>
</dbReference>
<gene>
    <name evidence="7" type="ORF">NG895_08545</name>
</gene>
<name>A0A9X2FCV2_9BACT</name>
<evidence type="ECO:0000256" key="2">
    <source>
        <dbReference type="ARBA" id="ARBA00022723"/>
    </source>
</evidence>
<dbReference type="EMBL" id="JAMXLR010000028">
    <property type="protein sequence ID" value="MCO6043954.1"/>
    <property type="molecule type" value="Genomic_DNA"/>
</dbReference>
<dbReference type="Proteomes" id="UP001155241">
    <property type="component" value="Unassembled WGS sequence"/>
</dbReference>
<dbReference type="AlphaFoldDB" id="A0A9X2FCV2"/>
<feature type="chain" id="PRO_5040880814" evidence="5">
    <location>
        <begin position="22"/>
        <end position="491"/>
    </location>
</feature>
<dbReference type="InterPro" id="IPR006311">
    <property type="entry name" value="TAT_signal"/>
</dbReference>
<evidence type="ECO:0000256" key="1">
    <source>
        <dbReference type="ARBA" id="ARBA00008779"/>
    </source>
</evidence>
<dbReference type="GO" id="GO:0046872">
    <property type="term" value="F:metal ion binding"/>
    <property type="evidence" value="ECO:0007669"/>
    <property type="project" value="UniProtKB-KW"/>
</dbReference>
<dbReference type="InterPro" id="IPR050738">
    <property type="entry name" value="Sulfatase"/>
</dbReference>
<reference evidence="7" key="1">
    <citation type="submission" date="2022-06" db="EMBL/GenBank/DDBJ databases">
        <title>Aeoliella straminimaris, a novel planctomycete from sediments.</title>
        <authorList>
            <person name="Vitorino I.R."/>
            <person name="Lage O.M."/>
        </authorList>
    </citation>
    <scope>NUCLEOTIDE SEQUENCE</scope>
    <source>
        <strain evidence="7">ICT_H6.2</strain>
    </source>
</reference>
<dbReference type="SUPFAM" id="SSF53649">
    <property type="entry name" value="Alkaline phosphatase-like"/>
    <property type="match status" value="1"/>
</dbReference>
<dbReference type="InterPro" id="IPR017850">
    <property type="entry name" value="Alkaline_phosphatase_core_sf"/>
</dbReference>
<evidence type="ECO:0000259" key="6">
    <source>
        <dbReference type="Pfam" id="PF00884"/>
    </source>
</evidence>
<evidence type="ECO:0000313" key="8">
    <source>
        <dbReference type="Proteomes" id="UP001155241"/>
    </source>
</evidence>
<dbReference type="PANTHER" id="PTHR42693">
    <property type="entry name" value="ARYLSULFATASE FAMILY MEMBER"/>
    <property type="match status" value="1"/>
</dbReference>
<dbReference type="RefSeq" id="WP_252852060.1">
    <property type="nucleotide sequence ID" value="NZ_JAMXLR010000028.1"/>
</dbReference>
<organism evidence="7 8">
    <name type="scientific">Aeoliella straminimaris</name>
    <dbReference type="NCBI Taxonomy" id="2954799"/>
    <lineage>
        <taxon>Bacteria</taxon>
        <taxon>Pseudomonadati</taxon>
        <taxon>Planctomycetota</taxon>
        <taxon>Planctomycetia</taxon>
        <taxon>Pirellulales</taxon>
        <taxon>Lacipirellulaceae</taxon>
        <taxon>Aeoliella</taxon>
    </lineage>
</organism>
<evidence type="ECO:0000256" key="3">
    <source>
        <dbReference type="ARBA" id="ARBA00022801"/>
    </source>
</evidence>
<dbReference type="GO" id="GO:0004065">
    <property type="term" value="F:arylsulfatase activity"/>
    <property type="evidence" value="ECO:0007669"/>
    <property type="project" value="TreeGrafter"/>
</dbReference>
<dbReference type="PANTHER" id="PTHR42693:SF53">
    <property type="entry name" value="ENDO-4-O-SULFATASE"/>
    <property type="match status" value="1"/>
</dbReference>
<dbReference type="InterPro" id="IPR000917">
    <property type="entry name" value="Sulfatase_N"/>
</dbReference>
<dbReference type="Gene3D" id="3.40.720.10">
    <property type="entry name" value="Alkaline Phosphatase, subunit A"/>
    <property type="match status" value="1"/>
</dbReference>
<protein>
    <submittedName>
        <fullName evidence="7">Arylsulfatase</fullName>
    </submittedName>
</protein>
<comment type="caution">
    <text evidence="7">The sequence shown here is derived from an EMBL/GenBank/DDBJ whole genome shotgun (WGS) entry which is preliminary data.</text>
</comment>
<feature type="signal peptide" evidence="5">
    <location>
        <begin position="1"/>
        <end position="21"/>
    </location>
</feature>
<keyword evidence="8" id="KW-1185">Reference proteome</keyword>
<sequence length="491" mass="53976">MVRASRRDVLFQIAFTAAVLAANAQAVIAADAKNRPNVLIVLVDDMGYGDPGCYNPDSRIATPNIDSLAREGMRFLDAHAAGPLCHVSRYGLMTGRYPFRTNVARWPTEAVIEPSRTTIASLLKEHGYRTAMVGKWHLGFDQRAYSQPWPGGPVDVGFDSFFGIRASTDIPPYFYIRDRLAVEPPTVPIEANQSEGWSPIQGRFWRRGKIAENMQLEEVLPKFTDEAISIIESHHRAASAGDTQQPLMLYLALPSPHTPWLPSPDFAGQSEVGLYGDFMQMVDAMIGRVLEALDTAGMAEETLVIFSSDNGPVWYDRDVRKWQHDSAGDLRGMKGDAWEAGHRMPFIVRWPGRVAAGSTSDQMVCFTDLLATLASIVGDELATDEGPDSFDFSPALLGRESSNPVRTSLVMESSAGLMSVREGPWKLIDGLGSGGFSRPSKVEPAPDGPRGQLYNLANDLGETQNLYDQHPEVVSRLRQILKNAQQSPATR</sequence>
<dbReference type="PROSITE" id="PS51318">
    <property type="entry name" value="TAT"/>
    <property type="match status" value="1"/>
</dbReference>
<evidence type="ECO:0000256" key="5">
    <source>
        <dbReference type="SAM" id="SignalP"/>
    </source>
</evidence>
<accession>A0A9X2FCV2</accession>
<keyword evidence="5" id="KW-0732">Signal</keyword>